<dbReference type="InterPro" id="IPR013320">
    <property type="entry name" value="ConA-like_dom_sf"/>
</dbReference>
<dbReference type="InterPro" id="IPR051005">
    <property type="entry name" value="Pentraxin_domain"/>
</dbReference>
<keyword evidence="1 4" id="KW-0479">Metal-binding</keyword>
<dbReference type="SUPFAM" id="SSF49899">
    <property type="entry name" value="Concanavalin A-like lectins/glucanases"/>
    <property type="match status" value="1"/>
</dbReference>
<dbReference type="GO" id="GO:0005576">
    <property type="term" value="C:extracellular region"/>
    <property type="evidence" value="ECO:0007669"/>
    <property type="project" value="UniProtKB-SubCell"/>
</dbReference>
<accession>A0A8C0IY53</accession>
<comment type="cofactor">
    <cofactor evidence="4">
        <name>Ca(2+)</name>
        <dbReference type="ChEBI" id="CHEBI:29108"/>
    </cofactor>
    <text evidence="4">Binds 2 calcium ions per subunit.</text>
</comment>
<reference evidence="6" key="1">
    <citation type="submission" date="2025-08" db="UniProtKB">
        <authorList>
            <consortium name="Ensembl"/>
        </authorList>
    </citation>
    <scope>IDENTIFICATION</scope>
</reference>
<dbReference type="PANTHER" id="PTHR45869">
    <property type="entry name" value="C-REACTIVE PROTEIN-RELATED"/>
    <property type="match status" value="1"/>
</dbReference>
<dbReference type="PRINTS" id="PR00895">
    <property type="entry name" value="PENTAXIN"/>
</dbReference>
<comment type="caution">
    <text evidence="3">Lacks conserved residue(s) required for the propagation of feature annotation.</text>
</comment>
<reference evidence="6" key="2">
    <citation type="submission" date="2025-09" db="UniProtKB">
        <authorList>
            <consortium name="Ensembl"/>
        </authorList>
    </citation>
    <scope>IDENTIFICATION</scope>
</reference>
<dbReference type="PANTHER" id="PTHR45869:SF2">
    <property type="entry name" value="C-REACTIVE PROTEIN-RELATED"/>
    <property type="match status" value="1"/>
</dbReference>
<dbReference type="GeneTree" id="ENSGT00940000160409"/>
<dbReference type="Proteomes" id="UP000694404">
    <property type="component" value="Unplaced"/>
</dbReference>
<evidence type="ECO:0000256" key="1">
    <source>
        <dbReference type="ARBA" id="ARBA00022723"/>
    </source>
</evidence>
<dbReference type="Pfam" id="PF00354">
    <property type="entry name" value="Pentaxin"/>
    <property type="match status" value="1"/>
</dbReference>
<keyword evidence="7" id="KW-1185">Reference proteome</keyword>
<dbReference type="InterPro" id="IPR001759">
    <property type="entry name" value="PTX_dom"/>
</dbReference>
<comment type="subunit">
    <text evidence="4">Homopentamer. Pentaxin (or pentraxin) have a discoid arrangement of 5 non-covalently bound subunits.</text>
</comment>
<dbReference type="Ensembl" id="ENSCABT00000026298.1">
    <property type="protein sequence ID" value="ENSCABP00000024004.1"/>
    <property type="gene ID" value="ENSCABG00000017682.1"/>
</dbReference>
<dbReference type="Gene3D" id="2.60.120.200">
    <property type="match status" value="1"/>
</dbReference>
<evidence type="ECO:0000313" key="6">
    <source>
        <dbReference type="Ensembl" id="ENSCABP00000024004.1"/>
    </source>
</evidence>
<evidence type="ECO:0000313" key="7">
    <source>
        <dbReference type="Proteomes" id="UP000694404"/>
    </source>
</evidence>
<sequence>MPLFFLLSQFFEGFCCPGKRGANSISPPPMPVHSQYYVAVQPLRDMKLQAFTLCFWIQTQNRGSQTILAYRTQERDNELVVTVGSAVGLWLGGHFVEFPLHHKSEEWLHYCVAWASHSGAANLWLNGAVGREKYLQRGYMSQAGGMVVLGKDRDELLGIFSNGFSGWMSHVSLWSWVISHTDIRVLSFLDGRNVLKSMIIIMQYVYSLWLCI</sequence>
<protein>
    <recommendedName>
        <fullName evidence="4">Pentraxin family member</fullName>
    </recommendedName>
</protein>
<dbReference type="GO" id="GO:0046872">
    <property type="term" value="F:metal ion binding"/>
    <property type="evidence" value="ECO:0007669"/>
    <property type="project" value="UniProtKB-KW"/>
</dbReference>
<dbReference type="AlphaFoldDB" id="A0A8C0IY53"/>
<comment type="similarity">
    <text evidence="4">Belongs to the pentraxin family.</text>
</comment>
<feature type="domain" description="Pentraxin (PTX)" evidence="5">
    <location>
        <begin position="20"/>
        <end position="212"/>
    </location>
</feature>
<evidence type="ECO:0000259" key="5">
    <source>
        <dbReference type="PROSITE" id="PS51828"/>
    </source>
</evidence>
<comment type="subcellular location">
    <subcellularLocation>
        <location evidence="4">Secreted</location>
    </subcellularLocation>
</comment>
<dbReference type="OMA" id="ADFWING"/>
<proteinExistence type="inferred from homology"/>
<dbReference type="SMART" id="SM00159">
    <property type="entry name" value="PTX"/>
    <property type="match status" value="1"/>
</dbReference>
<organism evidence="6 7">
    <name type="scientific">Chelonoidis abingdonii</name>
    <name type="common">Abingdon island giant tortoise</name>
    <name type="synonym">Testudo abingdonii</name>
    <dbReference type="NCBI Taxonomy" id="106734"/>
    <lineage>
        <taxon>Eukaryota</taxon>
        <taxon>Metazoa</taxon>
        <taxon>Chordata</taxon>
        <taxon>Craniata</taxon>
        <taxon>Vertebrata</taxon>
        <taxon>Euteleostomi</taxon>
        <taxon>Archelosauria</taxon>
        <taxon>Testudinata</taxon>
        <taxon>Testudines</taxon>
        <taxon>Cryptodira</taxon>
        <taxon>Durocryptodira</taxon>
        <taxon>Testudinoidea</taxon>
        <taxon>Testudinidae</taxon>
        <taxon>Chelonoidis</taxon>
    </lineage>
</organism>
<evidence type="ECO:0000256" key="3">
    <source>
        <dbReference type="PROSITE-ProRule" id="PRU01172"/>
    </source>
</evidence>
<keyword evidence="2 4" id="KW-0106">Calcium</keyword>
<dbReference type="PROSITE" id="PS51828">
    <property type="entry name" value="PTX_2"/>
    <property type="match status" value="1"/>
</dbReference>
<evidence type="ECO:0000256" key="4">
    <source>
        <dbReference type="RuleBase" id="RU362112"/>
    </source>
</evidence>
<evidence type="ECO:0000256" key="2">
    <source>
        <dbReference type="ARBA" id="ARBA00022837"/>
    </source>
</evidence>
<name>A0A8C0IY53_CHEAB</name>